<dbReference type="GO" id="GO:0000287">
    <property type="term" value="F:magnesium ion binding"/>
    <property type="evidence" value="ECO:0007669"/>
    <property type="project" value="UniProtKB-UniRule"/>
</dbReference>
<evidence type="ECO:0000256" key="5">
    <source>
        <dbReference type="ARBA" id="ARBA00022840"/>
    </source>
</evidence>
<dbReference type="Pfam" id="PF01202">
    <property type="entry name" value="SKI"/>
    <property type="match status" value="1"/>
</dbReference>
<comment type="similarity">
    <text evidence="7">Belongs to the shikimate kinase family.</text>
</comment>
<comment type="function">
    <text evidence="7">Catalyzes the specific phosphorylation of the 3-hydroxyl group of shikimic acid using ATP as a cosubstrate.</text>
</comment>
<dbReference type="Proteomes" id="UP001139286">
    <property type="component" value="Unassembled WGS sequence"/>
</dbReference>
<dbReference type="GO" id="GO:0008652">
    <property type="term" value="P:amino acid biosynthetic process"/>
    <property type="evidence" value="ECO:0007669"/>
    <property type="project" value="UniProtKB-KW"/>
</dbReference>
<dbReference type="AlphaFoldDB" id="A0A9X1IA93"/>
<feature type="binding site" evidence="7">
    <location>
        <position position="143"/>
    </location>
    <ligand>
        <name>substrate</name>
    </ligand>
</feature>
<evidence type="ECO:0000256" key="6">
    <source>
        <dbReference type="ARBA" id="ARBA00023141"/>
    </source>
</evidence>
<reference evidence="8" key="1">
    <citation type="submission" date="2021-10" db="EMBL/GenBank/DDBJ databases">
        <title>Tamlana sargassums sp. nov., and Tamlana laminarinivorans sp. nov., two new bacteria isolated from the brown alga.</title>
        <authorList>
            <person name="Li J."/>
        </authorList>
    </citation>
    <scope>NUCLEOTIDE SEQUENCE</scope>
    <source>
        <strain evidence="8">62-3</strain>
    </source>
</reference>
<feature type="binding site" evidence="7">
    <location>
        <position position="14"/>
    </location>
    <ligand>
        <name>Mg(2+)</name>
        <dbReference type="ChEBI" id="CHEBI:18420"/>
    </ligand>
</feature>
<proteinExistence type="inferred from homology"/>
<dbReference type="EC" id="2.7.1.71" evidence="7"/>
<evidence type="ECO:0000313" key="9">
    <source>
        <dbReference type="Proteomes" id="UP001139286"/>
    </source>
</evidence>
<dbReference type="PRINTS" id="PR01100">
    <property type="entry name" value="SHIKIMTKNASE"/>
</dbReference>
<evidence type="ECO:0000256" key="4">
    <source>
        <dbReference type="ARBA" id="ARBA00022777"/>
    </source>
</evidence>
<comment type="caution">
    <text evidence="8">The sequence shown here is derived from an EMBL/GenBank/DDBJ whole genome shotgun (WGS) entry which is preliminary data.</text>
</comment>
<keyword evidence="1 7" id="KW-0028">Amino-acid biosynthesis</keyword>
<feature type="binding site" evidence="7">
    <location>
        <position position="32"/>
    </location>
    <ligand>
        <name>substrate</name>
    </ligand>
</feature>
<keyword evidence="7" id="KW-0963">Cytoplasm</keyword>
<dbReference type="GO" id="GO:0005829">
    <property type="term" value="C:cytosol"/>
    <property type="evidence" value="ECO:0007669"/>
    <property type="project" value="TreeGrafter"/>
</dbReference>
<keyword evidence="3 7" id="KW-0547">Nucleotide-binding</keyword>
<dbReference type="GO" id="GO:0009073">
    <property type="term" value="P:aromatic amino acid family biosynthetic process"/>
    <property type="evidence" value="ECO:0007669"/>
    <property type="project" value="UniProtKB-KW"/>
</dbReference>
<dbReference type="SUPFAM" id="SSF52540">
    <property type="entry name" value="P-loop containing nucleoside triphosphate hydrolases"/>
    <property type="match status" value="1"/>
</dbReference>
<comment type="catalytic activity">
    <reaction evidence="7">
        <text>shikimate + ATP = 3-phosphoshikimate + ADP + H(+)</text>
        <dbReference type="Rhea" id="RHEA:13121"/>
        <dbReference type="ChEBI" id="CHEBI:15378"/>
        <dbReference type="ChEBI" id="CHEBI:30616"/>
        <dbReference type="ChEBI" id="CHEBI:36208"/>
        <dbReference type="ChEBI" id="CHEBI:145989"/>
        <dbReference type="ChEBI" id="CHEBI:456216"/>
        <dbReference type="EC" id="2.7.1.71"/>
    </reaction>
</comment>
<keyword evidence="9" id="KW-1185">Reference proteome</keyword>
<dbReference type="PANTHER" id="PTHR21087">
    <property type="entry name" value="SHIKIMATE KINASE"/>
    <property type="match status" value="1"/>
</dbReference>
<keyword evidence="7" id="KW-0460">Magnesium</keyword>
<feature type="binding site" evidence="7">
    <location>
        <begin position="10"/>
        <end position="15"/>
    </location>
    <ligand>
        <name>ATP</name>
        <dbReference type="ChEBI" id="CHEBI:30616"/>
    </ligand>
</feature>
<dbReference type="PANTHER" id="PTHR21087:SF16">
    <property type="entry name" value="SHIKIMATE KINASE 1, CHLOROPLASTIC"/>
    <property type="match status" value="1"/>
</dbReference>
<evidence type="ECO:0000256" key="3">
    <source>
        <dbReference type="ARBA" id="ARBA00022741"/>
    </source>
</evidence>
<comment type="caution">
    <text evidence="7">Lacks conserved residue(s) required for the propagation of feature annotation.</text>
</comment>
<dbReference type="InterPro" id="IPR031322">
    <property type="entry name" value="Shikimate/glucono_kinase"/>
</dbReference>
<keyword evidence="4 7" id="KW-0418">Kinase</keyword>
<dbReference type="InterPro" id="IPR027417">
    <property type="entry name" value="P-loop_NTPase"/>
</dbReference>
<feature type="binding site" evidence="7">
    <location>
        <position position="120"/>
    </location>
    <ligand>
        <name>ATP</name>
        <dbReference type="ChEBI" id="CHEBI:30616"/>
    </ligand>
</feature>
<evidence type="ECO:0000256" key="2">
    <source>
        <dbReference type="ARBA" id="ARBA00022679"/>
    </source>
</evidence>
<comment type="subunit">
    <text evidence="7">Monomer.</text>
</comment>
<comment type="subcellular location">
    <subcellularLocation>
        <location evidence="7">Cytoplasm</location>
    </subcellularLocation>
</comment>
<comment type="cofactor">
    <cofactor evidence="7">
        <name>Mg(2+)</name>
        <dbReference type="ChEBI" id="CHEBI:18420"/>
    </cofactor>
    <text evidence="7">Binds 1 Mg(2+) ion per subunit.</text>
</comment>
<dbReference type="GO" id="GO:0004765">
    <property type="term" value="F:shikimate kinase activity"/>
    <property type="evidence" value="ECO:0007669"/>
    <property type="project" value="UniProtKB-UniRule"/>
</dbReference>
<sequence length="173" mass="19801">MIIILIGYMASGKSTIGKKLAKKLNYDLIDLDDYIEEREQLTVTEIFKNKGEIYFRKQETHYLKQLLSANESFILSLGGGTPCFGNNMEVILNAEHAKSIYLRASLPTLVKKLIKKKAKRPLIAHLETEEELTEFIGKHLFERSAFYNQAEVVISTDNKSKKDIVKEITTKLF</sequence>
<accession>A0A9X1IA93</accession>
<feature type="binding site" evidence="7">
    <location>
        <position position="56"/>
    </location>
    <ligand>
        <name>substrate</name>
    </ligand>
</feature>
<dbReference type="RefSeq" id="WP_226696607.1">
    <property type="nucleotide sequence ID" value="NZ_JAJAPX010000005.1"/>
</dbReference>
<evidence type="ECO:0000313" key="8">
    <source>
        <dbReference type="EMBL" id="MCB4809229.1"/>
    </source>
</evidence>
<dbReference type="InterPro" id="IPR000623">
    <property type="entry name" value="Shikimate_kinase/TSH1"/>
</dbReference>
<dbReference type="Gene3D" id="3.40.50.300">
    <property type="entry name" value="P-loop containing nucleotide triphosphate hydrolases"/>
    <property type="match status" value="1"/>
</dbReference>
<gene>
    <name evidence="7" type="primary">aroK</name>
    <name evidence="8" type="ORF">LG651_13310</name>
</gene>
<feature type="binding site" evidence="7">
    <location>
        <position position="79"/>
    </location>
    <ligand>
        <name>substrate</name>
    </ligand>
</feature>
<name>A0A9X1IA93_9FLAO</name>
<evidence type="ECO:0000256" key="7">
    <source>
        <dbReference type="HAMAP-Rule" id="MF_00109"/>
    </source>
</evidence>
<keyword evidence="7" id="KW-0479">Metal-binding</keyword>
<evidence type="ECO:0000256" key="1">
    <source>
        <dbReference type="ARBA" id="ARBA00022605"/>
    </source>
</evidence>
<dbReference type="GO" id="GO:0005524">
    <property type="term" value="F:ATP binding"/>
    <property type="evidence" value="ECO:0007669"/>
    <property type="project" value="UniProtKB-UniRule"/>
</dbReference>
<comment type="pathway">
    <text evidence="7">Metabolic intermediate biosynthesis; chorismate biosynthesis; chorismate from D-erythrose 4-phosphate and phosphoenolpyruvate: step 5/7.</text>
</comment>
<dbReference type="EMBL" id="JAJAPX010000005">
    <property type="protein sequence ID" value="MCB4809229.1"/>
    <property type="molecule type" value="Genomic_DNA"/>
</dbReference>
<keyword evidence="2 7" id="KW-0808">Transferase</keyword>
<dbReference type="CDD" id="cd00464">
    <property type="entry name" value="SK"/>
    <property type="match status" value="1"/>
</dbReference>
<organism evidence="8 9">
    <name type="scientific">Neotamlana sargassicola</name>
    <dbReference type="NCBI Taxonomy" id="2883125"/>
    <lineage>
        <taxon>Bacteria</taxon>
        <taxon>Pseudomonadati</taxon>
        <taxon>Bacteroidota</taxon>
        <taxon>Flavobacteriia</taxon>
        <taxon>Flavobacteriales</taxon>
        <taxon>Flavobacteriaceae</taxon>
        <taxon>Neotamlana</taxon>
    </lineage>
</organism>
<dbReference type="HAMAP" id="MF_00109">
    <property type="entry name" value="Shikimate_kinase"/>
    <property type="match status" value="1"/>
</dbReference>
<protein>
    <recommendedName>
        <fullName evidence="7">Shikimate kinase</fullName>
        <shortName evidence="7">SK</shortName>
        <ecNumber evidence="7">2.7.1.71</ecNumber>
    </recommendedName>
</protein>
<keyword evidence="6 7" id="KW-0057">Aromatic amino acid biosynthesis</keyword>
<keyword evidence="5 7" id="KW-0067">ATP-binding</keyword>
<dbReference type="GO" id="GO:0009423">
    <property type="term" value="P:chorismate biosynthetic process"/>
    <property type="evidence" value="ECO:0007669"/>
    <property type="project" value="UniProtKB-UniRule"/>
</dbReference>